<proteinExistence type="predicted"/>
<keyword evidence="1" id="KW-0614">Plasmid</keyword>
<dbReference type="RefSeq" id="WP_243816170.1">
    <property type="nucleotide sequence ID" value="NZ_CP091959.1"/>
</dbReference>
<accession>A0AAE9GJG8</accession>
<gene>
    <name evidence="1" type="ORF">MAL03_20285</name>
</gene>
<geneLocation type="plasmid" evidence="1 2">
    <name>p1_LIP1512017</name>
</geneLocation>
<sequence>MDLALLSTRSFSFFPPYAELTLIMNKTGFKGKFHSEVLRVSGLLL</sequence>
<evidence type="ECO:0000313" key="2">
    <source>
        <dbReference type="Proteomes" id="UP000829829"/>
    </source>
</evidence>
<organism evidence="1 2">
    <name type="scientific">Leptospira noguchii</name>
    <dbReference type="NCBI Taxonomy" id="28182"/>
    <lineage>
        <taxon>Bacteria</taxon>
        <taxon>Pseudomonadati</taxon>
        <taxon>Spirochaetota</taxon>
        <taxon>Spirochaetia</taxon>
        <taxon>Leptospirales</taxon>
        <taxon>Leptospiraceae</taxon>
        <taxon>Leptospira</taxon>
    </lineage>
</organism>
<evidence type="ECO:0000313" key="1">
    <source>
        <dbReference type="EMBL" id="UOG58781.1"/>
    </source>
</evidence>
<dbReference type="AlphaFoldDB" id="A0AAE9GJG8"/>
<name>A0AAE9GJG8_9LEPT</name>
<dbReference type="EMBL" id="CP091959">
    <property type="protein sequence ID" value="UOG58781.1"/>
    <property type="molecule type" value="Genomic_DNA"/>
</dbReference>
<dbReference type="Proteomes" id="UP000829829">
    <property type="component" value="Plasmid p1_LIP1512017"/>
</dbReference>
<reference evidence="1" key="1">
    <citation type="submission" date="2022-02" db="EMBL/GenBank/DDBJ databases">
        <title>The genetically variable rfb locus in Leptospira is a mobile cassette and a molecular signature of serovar identity.</title>
        <authorList>
            <person name="Nieves C."/>
            <person name="Vincent A.T."/>
            <person name="Zarantonelli L."/>
            <person name="Picardeau M."/>
            <person name="Veyrier F.J."/>
            <person name="Buschiazzo A."/>
        </authorList>
    </citation>
    <scope>NUCLEOTIDE SEQUENCE</scope>
    <source>
        <strain evidence="1">IP1512017</strain>
        <plasmid evidence="1">p1_LIP1512017</plasmid>
    </source>
</reference>
<protein>
    <submittedName>
        <fullName evidence="1">Uncharacterized protein</fullName>
    </submittedName>
</protein>